<feature type="non-terminal residue" evidence="6">
    <location>
        <position position="154"/>
    </location>
</feature>
<evidence type="ECO:0000256" key="4">
    <source>
        <dbReference type="ARBA" id="ARBA00023136"/>
    </source>
</evidence>
<comment type="similarity">
    <text evidence="2">Belongs to the tumor necrosis factor family.</text>
</comment>
<dbReference type="PROSITE" id="PS50049">
    <property type="entry name" value="THD_2"/>
    <property type="match status" value="1"/>
</dbReference>
<dbReference type="Gene3D" id="2.60.120.40">
    <property type="match status" value="1"/>
</dbReference>
<evidence type="ECO:0000256" key="1">
    <source>
        <dbReference type="ARBA" id="ARBA00004370"/>
    </source>
</evidence>
<evidence type="ECO:0000313" key="7">
    <source>
        <dbReference type="Proteomes" id="UP000812440"/>
    </source>
</evidence>
<dbReference type="PANTHER" id="PTHR11471">
    <property type="entry name" value="TUMOR NECROSIS FACTOR FAMILY MEMBER"/>
    <property type="match status" value="1"/>
</dbReference>
<comment type="subcellular location">
    <subcellularLocation>
        <location evidence="1">Membrane</location>
    </subcellularLocation>
</comment>
<evidence type="ECO:0000259" key="5">
    <source>
        <dbReference type="PROSITE" id="PS50049"/>
    </source>
</evidence>
<dbReference type="Proteomes" id="UP000812440">
    <property type="component" value="Chromosome 3"/>
</dbReference>
<dbReference type="GO" id="GO:0016020">
    <property type="term" value="C:membrane"/>
    <property type="evidence" value="ECO:0007669"/>
    <property type="project" value="UniProtKB-SubCell"/>
</dbReference>
<sequence>SGDGKSPPVPSAHVTDCETTNRYPGTQLLWETRQGTSFLHEVQYRNGSLYCTKSGIYFIYTKLQLRCLDCSTMNSASFSHWVYKKNPNLEEDIVLMENNKRFCDTHGGRTWVGSSFIGGSFELEQGEEIYVKVSHKELIQVKDGTTTFFGVFLL</sequence>
<dbReference type="PANTHER" id="PTHR11471:SF34">
    <property type="entry name" value="TUMOR NECROSIS FACTOR LIGAND SUPERFAMILY MEMBER 14"/>
    <property type="match status" value="1"/>
</dbReference>
<dbReference type="SMART" id="SM00207">
    <property type="entry name" value="TNF"/>
    <property type="match status" value="1"/>
</dbReference>
<keyword evidence="7" id="KW-1185">Reference proteome</keyword>
<evidence type="ECO:0000256" key="2">
    <source>
        <dbReference type="ARBA" id="ARBA00008670"/>
    </source>
</evidence>
<dbReference type="InterPro" id="IPR006052">
    <property type="entry name" value="TNF_dom"/>
</dbReference>
<dbReference type="GO" id="GO:0005615">
    <property type="term" value="C:extracellular space"/>
    <property type="evidence" value="ECO:0007669"/>
    <property type="project" value="UniProtKB-KW"/>
</dbReference>
<dbReference type="GO" id="GO:0005125">
    <property type="term" value="F:cytokine activity"/>
    <property type="evidence" value="ECO:0007669"/>
    <property type="project" value="UniProtKB-KW"/>
</dbReference>
<organism evidence="6 7">
    <name type="scientific">Hymenochirus boettgeri</name>
    <name type="common">Congo dwarf clawed frog</name>
    <dbReference type="NCBI Taxonomy" id="247094"/>
    <lineage>
        <taxon>Eukaryota</taxon>
        <taxon>Metazoa</taxon>
        <taxon>Chordata</taxon>
        <taxon>Craniata</taxon>
        <taxon>Vertebrata</taxon>
        <taxon>Euteleostomi</taxon>
        <taxon>Amphibia</taxon>
        <taxon>Batrachia</taxon>
        <taxon>Anura</taxon>
        <taxon>Pipoidea</taxon>
        <taxon>Pipidae</taxon>
        <taxon>Pipinae</taxon>
        <taxon>Hymenochirus</taxon>
    </lineage>
</organism>
<protein>
    <recommendedName>
        <fullName evidence="5">THD domain-containing protein</fullName>
    </recommendedName>
</protein>
<dbReference type="SUPFAM" id="SSF49842">
    <property type="entry name" value="TNF-like"/>
    <property type="match status" value="1"/>
</dbReference>
<dbReference type="GO" id="GO:0005164">
    <property type="term" value="F:tumor necrosis factor receptor binding"/>
    <property type="evidence" value="ECO:0007669"/>
    <property type="project" value="InterPro"/>
</dbReference>
<feature type="domain" description="THD" evidence="5">
    <location>
        <begin position="10"/>
        <end position="154"/>
    </location>
</feature>
<proteinExistence type="inferred from homology"/>
<evidence type="ECO:0000313" key="6">
    <source>
        <dbReference type="EMBL" id="KAG8441485.1"/>
    </source>
</evidence>
<dbReference type="EMBL" id="JAACNH010000006">
    <property type="protein sequence ID" value="KAG8441485.1"/>
    <property type="molecule type" value="Genomic_DNA"/>
</dbReference>
<dbReference type="InterPro" id="IPR008983">
    <property type="entry name" value="Tumour_necrosis_fac-like_dom"/>
</dbReference>
<name>A0A8T2J8A3_9PIPI</name>
<keyword evidence="3" id="KW-0202">Cytokine</keyword>
<dbReference type="Pfam" id="PF00229">
    <property type="entry name" value="TNF"/>
    <property type="match status" value="1"/>
</dbReference>
<reference evidence="6" key="1">
    <citation type="thesis" date="2020" institute="ProQuest LLC" country="789 East Eisenhower Parkway, Ann Arbor, MI, USA">
        <title>Comparative Genomics and Chromosome Evolution.</title>
        <authorList>
            <person name="Mudd A.B."/>
        </authorList>
    </citation>
    <scope>NUCLEOTIDE SEQUENCE</scope>
    <source>
        <strain evidence="6">Female2</strain>
        <tissue evidence="6">Blood</tissue>
    </source>
</reference>
<keyword evidence="4" id="KW-0472">Membrane</keyword>
<comment type="caution">
    <text evidence="6">The sequence shown here is derived from an EMBL/GenBank/DDBJ whole genome shotgun (WGS) entry which is preliminary data.</text>
</comment>
<dbReference type="OrthoDB" id="6116320at2759"/>
<dbReference type="AlphaFoldDB" id="A0A8T2J8A3"/>
<gene>
    <name evidence="6" type="ORF">GDO86_007013</name>
</gene>
<dbReference type="CDD" id="cd00184">
    <property type="entry name" value="TNF"/>
    <property type="match status" value="1"/>
</dbReference>
<accession>A0A8T2J8A3</accession>
<dbReference type="GO" id="GO:0006955">
    <property type="term" value="P:immune response"/>
    <property type="evidence" value="ECO:0007669"/>
    <property type="project" value="InterPro"/>
</dbReference>
<evidence type="ECO:0000256" key="3">
    <source>
        <dbReference type="ARBA" id="ARBA00022514"/>
    </source>
</evidence>